<dbReference type="GeneID" id="63842276"/>
<feature type="compositionally biased region" description="Basic and acidic residues" evidence="1">
    <location>
        <begin position="597"/>
        <end position="608"/>
    </location>
</feature>
<feature type="compositionally biased region" description="Low complexity" evidence="1">
    <location>
        <begin position="409"/>
        <end position="419"/>
    </location>
</feature>
<gene>
    <name evidence="2" type="ORF">M406DRAFT_68143</name>
</gene>
<feature type="compositionally biased region" description="Basic and acidic residues" evidence="1">
    <location>
        <begin position="529"/>
        <end position="538"/>
    </location>
</feature>
<feature type="compositionally biased region" description="Basic and acidic residues" evidence="1">
    <location>
        <begin position="567"/>
        <end position="578"/>
    </location>
</feature>
<dbReference type="Proteomes" id="UP000803844">
    <property type="component" value="Unassembled WGS sequence"/>
</dbReference>
<evidence type="ECO:0000313" key="2">
    <source>
        <dbReference type="EMBL" id="KAF3765725.1"/>
    </source>
</evidence>
<name>A0A9P5CQ72_CRYP1</name>
<evidence type="ECO:0000313" key="3">
    <source>
        <dbReference type="Proteomes" id="UP000803844"/>
    </source>
</evidence>
<comment type="caution">
    <text evidence="2">The sequence shown here is derived from an EMBL/GenBank/DDBJ whole genome shotgun (WGS) entry which is preliminary data.</text>
</comment>
<organism evidence="2 3">
    <name type="scientific">Cryphonectria parasitica (strain ATCC 38755 / EP155)</name>
    <dbReference type="NCBI Taxonomy" id="660469"/>
    <lineage>
        <taxon>Eukaryota</taxon>
        <taxon>Fungi</taxon>
        <taxon>Dikarya</taxon>
        <taxon>Ascomycota</taxon>
        <taxon>Pezizomycotina</taxon>
        <taxon>Sordariomycetes</taxon>
        <taxon>Sordariomycetidae</taxon>
        <taxon>Diaporthales</taxon>
        <taxon>Cryphonectriaceae</taxon>
        <taxon>Cryphonectria-Endothia species complex</taxon>
        <taxon>Cryphonectria</taxon>
    </lineage>
</organism>
<dbReference type="OrthoDB" id="10691552at2759"/>
<keyword evidence="3" id="KW-1185">Reference proteome</keyword>
<feature type="compositionally biased region" description="Basic residues" evidence="1">
    <location>
        <begin position="636"/>
        <end position="645"/>
    </location>
</feature>
<dbReference type="RefSeq" id="XP_040776686.1">
    <property type="nucleotide sequence ID" value="XM_040925147.1"/>
</dbReference>
<feature type="region of interest" description="Disordered" evidence="1">
    <location>
        <begin position="435"/>
        <end position="503"/>
    </location>
</feature>
<sequence>MSDGSSSLFLPQEEDYNDFMAMHDTPGPQPARPASPSQDDQFAAAGEDRVGDFASTLNEFMAMHISTAYQAGSAVSAAATAGGQTEGVDAAQLDGSMNDAAYQSFLDLLAAHANPQHAGPSQLVDPSLEWDDKRLAQEAKGWRKWSALHLEDLDPNVPAEAWYKRLRQAASHLDLPEWPVVVFGPKDRLENLFKKELENTIRQAKASFTWGALLTMTFEILMTKLQVLPKPGTITFVRTLQTHTLIHYNGGEFNGEAPLLVAHVGQPHFSVRKTLYALNIPGRYKLLENEGYRRVSSWNLLVPESLRHYIIPTNQILFNQIGQDTIDNLCVLEGLTEGVINRVLVYALEGKADELFADVVEPEKHHDDSFQTLVPGHILSTEEGAALDLLSFLQARSVVAPTEEPSNTPAPDTAGTGATDAGAVMACTQGVDEVGKTDAEQEAREAEKKNRKADKKKRKSQRYKQNKKMRKYAEEEAKKAQIDQEDPHECEDLPAAGPSIAPAQTGTLHQSQQEYTVIHEPMTQGATVESKEEGHPIETDNEGSKASSAGEDDHAVEVTSHQTWSHDSGESQVEKFCEVEDEDPTKVSAKPETPMKTAEEKGGPEQRVDFPGGCEPVSYEGIPSSKPSGKETFRAARWRPRRSRPRSQTLPDNWRVPECWIYPFHTLKTMPIQPVRGAREQKPLPPAGPAYVTQQAQNITSALPMGLLLPRPQPNVGQLPPINALLDCGPIPSPPVPFFTPANTVFRIAPAANQPLSPANGLFHVLPAFDRSLQFFPADALYHIAADAPRRPFYNELSWHAAGPPLGQQYHPVLLPRWQYCPGPYFDPAIVHWQ</sequence>
<protein>
    <submittedName>
        <fullName evidence="2">Uncharacterized protein</fullName>
    </submittedName>
</protein>
<feature type="region of interest" description="Disordered" evidence="1">
    <location>
        <begin position="400"/>
        <end position="419"/>
    </location>
</feature>
<feature type="compositionally biased region" description="Basic residues" evidence="1">
    <location>
        <begin position="449"/>
        <end position="470"/>
    </location>
</feature>
<feature type="region of interest" description="Disordered" evidence="1">
    <location>
        <begin position="524"/>
        <end position="649"/>
    </location>
</feature>
<reference evidence="2" key="1">
    <citation type="journal article" date="2020" name="Phytopathology">
        <title>Genome sequence of the chestnut blight fungus Cryphonectria parasitica EP155: A fundamental resource for an archetypical invasive plant pathogen.</title>
        <authorList>
            <person name="Crouch J.A."/>
            <person name="Dawe A."/>
            <person name="Aerts A."/>
            <person name="Barry K."/>
            <person name="Churchill A.C.L."/>
            <person name="Grimwood J."/>
            <person name="Hillman B."/>
            <person name="Milgroom M.G."/>
            <person name="Pangilinan J."/>
            <person name="Smith M."/>
            <person name="Salamov A."/>
            <person name="Schmutz J."/>
            <person name="Yadav J."/>
            <person name="Grigoriev I.V."/>
            <person name="Nuss D."/>
        </authorList>
    </citation>
    <scope>NUCLEOTIDE SEQUENCE</scope>
    <source>
        <strain evidence="2">EP155</strain>
    </source>
</reference>
<accession>A0A9P5CQ72</accession>
<feature type="compositionally biased region" description="Basic and acidic residues" evidence="1">
    <location>
        <begin position="471"/>
        <end position="491"/>
    </location>
</feature>
<dbReference type="EMBL" id="MU032347">
    <property type="protein sequence ID" value="KAF3765725.1"/>
    <property type="molecule type" value="Genomic_DNA"/>
</dbReference>
<proteinExistence type="predicted"/>
<feature type="region of interest" description="Disordered" evidence="1">
    <location>
        <begin position="1"/>
        <end position="43"/>
    </location>
</feature>
<evidence type="ECO:0000256" key="1">
    <source>
        <dbReference type="SAM" id="MobiDB-lite"/>
    </source>
</evidence>
<feature type="compositionally biased region" description="Basic and acidic residues" evidence="1">
    <location>
        <begin position="435"/>
        <end position="448"/>
    </location>
</feature>
<dbReference type="AlphaFoldDB" id="A0A9P5CQ72"/>